<evidence type="ECO:0000256" key="2">
    <source>
        <dbReference type="HAMAP-Rule" id="MF_02087"/>
    </source>
</evidence>
<dbReference type="CDD" id="cd06824">
    <property type="entry name" value="PLPDE_III_Yggs_like"/>
    <property type="match status" value="1"/>
</dbReference>
<gene>
    <name evidence="5" type="ORF">L2Y54_05565</name>
</gene>
<evidence type="ECO:0000313" key="6">
    <source>
        <dbReference type="Proteomes" id="UP001054801"/>
    </source>
</evidence>
<dbReference type="HAMAP" id="MF_02087">
    <property type="entry name" value="PLP_homeostasis"/>
    <property type="match status" value="1"/>
</dbReference>
<evidence type="ECO:0000256" key="3">
    <source>
        <dbReference type="RuleBase" id="RU004514"/>
    </source>
</evidence>
<dbReference type="EMBL" id="CP091244">
    <property type="protein sequence ID" value="UJS25508.1"/>
    <property type="molecule type" value="Genomic_DNA"/>
</dbReference>
<dbReference type="SUPFAM" id="SSF51419">
    <property type="entry name" value="PLP-binding barrel"/>
    <property type="match status" value="1"/>
</dbReference>
<dbReference type="Gene3D" id="3.20.20.10">
    <property type="entry name" value="Alanine racemase"/>
    <property type="match status" value="1"/>
</dbReference>
<reference evidence="5" key="1">
    <citation type="journal article" date="2022" name="Microorganisms">
        <title>Two New Species of Filamentous Sulfur Bacteria of the Genus Thiothrix, Thiothrix winogradskyi sp. nov. and 'Candidatus Thiothrix sulfatifontis' sp. nov.</title>
        <authorList>
            <person name="Ravin N.V."/>
            <person name="Rossetti S."/>
            <person name="Beletsky A.V."/>
            <person name="Kadnikov V.V."/>
            <person name="Rudenko T.S."/>
            <person name="Smolyakov D.D."/>
            <person name="Moskvitina M.I."/>
            <person name="Gureeva M.V."/>
            <person name="Mardanov A.V."/>
            <person name="Grabovich M.Y."/>
        </authorList>
    </citation>
    <scope>NUCLEOTIDE SEQUENCE</scope>
    <source>
        <strain evidence="5">CT3</strain>
    </source>
</reference>
<dbReference type="InterPro" id="IPR011078">
    <property type="entry name" value="PyrdxlP_homeostasis"/>
</dbReference>
<dbReference type="InterPro" id="IPR029066">
    <property type="entry name" value="PLP-binding_barrel"/>
</dbReference>
<dbReference type="PANTHER" id="PTHR10146:SF14">
    <property type="entry name" value="PYRIDOXAL PHOSPHATE HOMEOSTASIS PROTEIN"/>
    <property type="match status" value="1"/>
</dbReference>
<comment type="function">
    <text evidence="2">Pyridoxal 5'-phosphate (PLP)-binding protein, which is involved in PLP homeostasis.</text>
</comment>
<dbReference type="RefSeq" id="WP_236500804.1">
    <property type="nucleotide sequence ID" value="NZ_CP091244.1"/>
</dbReference>
<feature type="modified residue" description="N6-(pyridoxal phosphate)lysine" evidence="2">
    <location>
        <position position="35"/>
    </location>
</feature>
<evidence type="ECO:0000313" key="5">
    <source>
        <dbReference type="EMBL" id="UJS25508.1"/>
    </source>
</evidence>
<feature type="domain" description="Alanine racemase N-terminal" evidence="4">
    <location>
        <begin position="8"/>
        <end position="227"/>
    </location>
</feature>
<dbReference type="PIRSF" id="PIRSF004848">
    <property type="entry name" value="YBL036c_PLPDEIII"/>
    <property type="match status" value="1"/>
</dbReference>
<organism evidence="5 6">
    <name type="scientific">Thiothrix winogradskyi</name>
    <dbReference type="NCBI Taxonomy" id="96472"/>
    <lineage>
        <taxon>Bacteria</taxon>
        <taxon>Pseudomonadati</taxon>
        <taxon>Pseudomonadota</taxon>
        <taxon>Gammaproteobacteria</taxon>
        <taxon>Thiotrichales</taxon>
        <taxon>Thiotrichaceae</taxon>
        <taxon>Thiothrix</taxon>
    </lineage>
</organism>
<proteinExistence type="inferred from homology"/>
<comment type="similarity">
    <text evidence="2 3">Belongs to the pyridoxal phosphate-binding protein YggS/PROSC family.</text>
</comment>
<evidence type="ECO:0000256" key="1">
    <source>
        <dbReference type="ARBA" id="ARBA00022898"/>
    </source>
</evidence>
<dbReference type="InterPro" id="IPR001608">
    <property type="entry name" value="Ala_racemase_N"/>
</dbReference>
<dbReference type="PROSITE" id="PS01211">
    <property type="entry name" value="UPF0001"/>
    <property type="match status" value="1"/>
</dbReference>
<dbReference type="Pfam" id="PF01168">
    <property type="entry name" value="Ala_racemase_N"/>
    <property type="match status" value="1"/>
</dbReference>
<dbReference type="NCBIfam" id="TIGR00044">
    <property type="entry name" value="YggS family pyridoxal phosphate-dependent enzyme"/>
    <property type="match status" value="1"/>
</dbReference>
<accession>A0ABY3T4S3</accession>
<protein>
    <recommendedName>
        <fullName evidence="2">Pyridoxal phosphate homeostasis protein</fullName>
        <shortName evidence="2">PLP homeostasis protein</shortName>
    </recommendedName>
</protein>
<dbReference type="PANTHER" id="PTHR10146">
    <property type="entry name" value="PROLINE SYNTHETASE CO-TRANSCRIBED BACTERIAL HOMOLOG PROTEIN"/>
    <property type="match status" value="1"/>
</dbReference>
<evidence type="ECO:0000259" key="4">
    <source>
        <dbReference type="Pfam" id="PF01168"/>
    </source>
</evidence>
<sequence>MTIRDNIQTIGERIRAAEQRFGRKPGSVQLLAVSKKHPSASIREAIDAGQTCFGENYVQEMVEKAAELANDHSNLDWHFIGPIQSNKTRLIASTARWVHSVDSLKIAQRLSDQKPADAPEINICLQVNISNEISKSGIQPEELAALASQIAALPGIRLRGLMAIPAPEQDFAQQRAVFAQVRALQEDLVAQGFTLDTLSMGMTDDMEAAIAEGATIVRIGTAIFGTRA</sequence>
<dbReference type="Proteomes" id="UP001054801">
    <property type="component" value="Chromosome"/>
</dbReference>
<name>A0ABY3T4S3_9GAMM</name>
<keyword evidence="1 2" id="KW-0663">Pyridoxal phosphate</keyword>
<keyword evidence="6" id="KW-1185">Reference proteome</keyword>